<sequence>MLNITKQVEQVQGVVSDSITDALLYSPVPLVLKGFCQSWPIVKAGLASNEEAADYLRSVYSGDPVIASLGAPDIKGRVFYNEDFTGFNVANSRVDLNLVLDKILEQQSSASPATMYVGSTDAHRWFPKLVEDNDFNITNAIPIVSLWIGNQSRIAAHYDFPTNVACNVVGNRRFTLFPPDQISNLYPGPIEFAPGGQEISLVDFENPDFKKYPRFEQAIENALVAELAPGDALILPSMWWHHVEGLAPLNVLVTHWWRDTPSVYGRPNNALSMAIMAIRSLPKEQRMAWKHIFDHYIFAEELDQHNHIPEQVKGKLNLPLDTNMARQLRAELLNKLKR</sequence>
<dbReference type="Proteomes" id="UP000307790">
    <property type="component" value="Unassembled WGS sequence"/>
</dbReference>
<comment type="caution">
    <text evidence="2">The sequence shown here is derived from an EMBL/GenBank/DDBJ whole genome shotgun (WGS) entry which is preliminary data.</text>
</comment>
<dbReference type="PANTHER" id="PTHR12461">
    <property type="entry name" value="HYPOXIA-INDUCIBLE FACTOR 1 ALPHA INHIBITOR-RELATED"/>
    <property type="match status" value="1"/>
</dbReference>
<protein>
    <submittedName>
        <fullName evidence="2">Cupin-like domain-containing protein</fullName>
    </submittedName>
</protein>
<dbReference type="Gene3D" id="2.60.120.650">
    <property type="entry name" value="Cupin"/>
    <property type="match status" value="1"/>
</dbReference>
<dbReference type="SUPFAM" id="SSF51197">
    <property type="entry name" value="Clavaminate synthase-like"/>
    <property type="match status" value="1"/>
</dbReference>
<dbReference type="RefSeq" id="WP_138318907.1">
    <property type="nucleotide sequence ID" value="NZ_VCBC01000004.1"/>
</dbReference>
<proteinExistence type="predicted"/>
<reference evidence="2 3" key="1">
    <citation type="submission" date="2019-05" db="EMBL/GenBank/DDBJ databases">
        <title>Genome sequences of Thalassotalea litorea 1K03283.</title>
        <authorList>
            <person name="Zhang D."/>
        </authorList>
    </citation>
    <scope>NUCLEOTIDE SEQUENCE [LARGE SCALE GENOMIC DNA]</scope>
    <source>
        <strain evidence="2 3">MCCC 1K03283</strain>
    </source>
</reference>
<dbReference type="PROSITE" id="PS51184">
    <property type="entry name" value="JMJC"/>
    <property type="match status" value="1"/>
</dbReference>
<keyword evidence="3" id="KW-1185">Reference proteome</keyword>
<evidence type="ECO:0000313" key="3">
    <source>
        <dbReference type="Proteomes" id="UP000307790"/>
    </source>
</evidence>
<dbReference type="Pfam" id="PF13621">
    <property type="entry name" value="Cupin_8"/>
    <property type="match status" value="1"/>
</dbReference>
<organism evidence="2 3">
    <name type="scientific">Thalassotalea litorea</name>
    <dbReference type="NCBI Taxonomy" id="2020715"/>
    <lineage>
        <taxon>Bacteria</taxon>
        <taxon>Pseudomonadati</taxon>
        <taxon>Pseudomonadota</taxon>
        <taxon>Gammaproteobacteria</taxon>
        <taxon>Alteromonadales</taxon>
        <taxon>Colwelliaceae</taxon>
        <taxon>Thalassotalea</taxon>
    </lineage>
</organism>
<dbReference type="PANTHER" id="PTHR12461:SF105">
    <property type="entry name" value="HYPOXIA-INDUCIBLE FACTOR 1-ALPHA INHIBITOR"/>
    <property type="match status" value="1"/>
</dbReference>
<dbReference type="SMART" id="SM00558">
    <property type="entry name" value="JmjC"/>
    <property type="match status" value="1"/>
</dbReference>
<dbReference type="AlphaFoldDB" id="A0A5R9INJ0"/>
<dbReference type="OrthoDB" id="479699at2"/>
<evidence type="ECO:0000259" key="1">
    <source>
        <dbReference type="PROSITE" id="PS51184"/>
    </source>
</evidence>
<name>A0A5R9INJ0_9GAMM</name>
<evidence type="ECO:0000313" key="2">
    <source>
        <dbReference type="EMBL" id="TLU66842.1"/>
    </source>
</evidence>
<feature type="domain" description="JmjC" evidence="1">
    <location>
        <begin position="115"/>
        <end position="274"/>
    </location>
</feature>
<dbReference type="InterPro" id="IPR041667">
    <property type="entry name" value="Cupin_8"/>
</dbReference>
<dbReference type="EMBL" id="VCBC01000004">
    <property type="protein sequence ID" value="TLU66842.1"/>
    <property type="molecule type" value="Genomic_DNA"/>
</dbReference>
<gene>
    <name evidence="2" type="ORF">FE810_04875</name>
</gene>
<accession>A0A5R9INJ0</accession>
<dbReference type="InterPro" id="IPR003347">
    <property type="entry name" value="JmjC_dom"/>
</dbReference>